<evidence type="ECO:0000256" key="3">
    <source>
        <dbReference type="ARBA" id="ARBA00023315"/>
    </source>
</evidence>
<dbReference type="EMBL" id="WOCE01000007">
    <property type="protein sequence ID" value="KAE9610494.1"/>
    <property type="molecule type" value="Genomic_DNA"/>
</dbReference>
<keyword evidence="3" id="KW-0012">Acyltransferase</keyword>
<evidence type="ECO:0000256" key="2">
    <source>
        <dbReference type="ARBA" id="ARBA00022679"/>
    </source>
</evidence>
<dbReference type="GO" id="GO:0016746">
    <property type="term" value="F:acyltransferase activity"/>
    <property type="evidence" value="ECO:0007669"/>
    <property type="project" value="UniProtKB-KW"/>
</dbReference>
<dbReference type="Gene3D" id="3.30.559.10">
    <property type="entry name" value="Chloramphenicol acetyltransferase-like domain"/>
    <property type="match status" value="1"/>
</dbReference>
<comment type="caution">
    <text evidence="4">The sequence shown here is derived from an EMBL/GenBank/DDBJ whole genome shotgun (WGS) entry which is preliminary data.</text>
</comment>
<keyword evidence="2" id="KW-0808">Transferase</keyword>
<sequence>MILTPKNAPFTISANLIKRMVPPLPEKSMGNFFWSFYPSNQSMHNKEPQLHELVTNISEELSEFCDKDVKNFGDLLFKKEDILDMEKKTMFVFTSWCRYPMYEVDFGWEKPIWVTTSHCPMQNMIVLMDTRDGKGIEALVNLEDKDMIMFEGNVELLHYASLFPN</sequence>
<dbReference type="PANTHER" id="PTHR31623">
    <property type="entry name" value="F21J9.9"/>
    <property type="match status" value="1"/>
</dbReference>
<dbReference type="OrthoDB" id="1932220at2759"/>
<evidence type="ECO:0000313" key="5">
    <source>
        <dbReference type="Proteomes" id="UP000447434"/>
    </source>
</evidence>
<protein>
    <submittedName>
        <fullName evidence="4">Putative vinorine synthase</fullName>
    </submittedName>
</protein>
<keyword evidence="5" id="KW-1185">Reference proteome</keyword>
<dbReference type="Pfam" id="PF02458">
    <property type="entry name" value="Transferase"/>
    <property type="match status" value="1"/>
</dbReference>
<evidence type="ECO:0000313" key="4">
    <source>
        <dbReference type="EMBL" id="KAE9610494.1"/>
    </source>
</evidence>
<comment type="similarity">
    <text evidence="1">Belongs to the plant acyltransferase family.</text>
</comment>
<evidence type="ECO:0000256" key="1">
    <source>
        <dbReference type="ARBA" id="ARBA00009861"/>
    </source>
</evidence>
<dbReference type="AlphaFoldDB" id="A0A6A4QAY7"/>
<name>A0A6A4QAY7_LUPAL</name>
<dbReference type="Proteomes" id="UP000447434">
    <property type="component" value="Chromosome 7"/>
</dbReference>
<dbReference type="PANTHER" id="PTHR31623:SF122">
    <property type="entry name" value="HXXXD-TYPE ACYL-TRANSFERASE FAMILY PROTEIN"/>
    <property type="match status" value="1"/>
</dbReference>
<proteinExistence type="inferred from homology"/>
<accession>A0A6A4QAY7</accession>
<dbReference type="InterPro" id="IPR023213">
    <property type="entry name" value="CAT-like_dom_sf"/>
</dbReference>
<organism evidence="4 5">
    <name type="scientific">Lupinus albus</name>
    <name type="common">White lupine</name>
    <name type="synonym">Lupinus termis</name>
    <dbReference type="NCBI Taxonomy" id="3870"/>
    <lineage>
        <taxon>Eukaryota</taxon>
        <taxon>Viridiplantae</taxon>
        <taxon>Streptophyta</taxon>
        <taxon>Embryophyta</taxon>
        <taxon>Tracheophyta</taxon>
        <taxon>Spermatophyta</taxon>
        <taxon>Magnoliopsida</taxon>
        <taxon>eudicotyledons</taxon>
        <taxon>Gunneridae</taxon>
        <taxon>Pentapetalae</taxon>
        <taxon>rosids</taxon>
        <taxon>fabids</taxon>
        <taxon>Fabales</taxon>
        <taxon>Fabaceae</taxon>
        <taxon>Papilionoideae</taxon>
        <taxon>50 kb inversion clade</taxon>
        <taxon>genistoids sensu lato</taxon>
        <taxon>core genistoids</taxon>
        <taxon>Genisteae</taxon>
        <taxon>Lupinus</taxon>
    </lineage>
</organism>
<gene>
    <name evidence="4" type="ORF">Lalb_Chr07g0187191</name>
</gene>
<reference evidence="5" key="1">
    <citation type="journal article" date="2020" name="Nat. Commun.">
        <title>Genome sequence of the cluster root forming white lupin.</title>
        <authorList>
            <person name="Hufnagel B."/>
            <person name="Marques A."/>
            <person name="Soriano A."/>
            <person name="Marques L."/>
            <person name="Divol F."/>
            <person name="Doumas P."/>
            <person name="Sallet E."/>
            <person name="Mancinotti D."/>
            <person name="Carrere S."/>
            <person name="Marande W."/>
            <person name="Arribat S."/>
            <person name="Keller J."/>
            <person name="Huneau C."/>
            <person name="Blein T."/>
            <person name="Aime D."/>
            <person name="Laguerre M."/>
            <person name="Taylor J."/>
            <person name="Schubert V."/>
            <person name="Nelson M."/>
            <person name="Geu-Flores F."/>
            <person name="Crespi M."/>
            <person name="Gallardo-Guerrero K."/>
            <person name="Delaux P.-M."/>
            <person name="Salse J."/>
            <person name="Berges H."/>
            <person name="Guyot R."/>
            <person name="Gouzy J."/>
            <person name="Peret B."/>
        </authorList>
    </citation>
    <scope>NUCLEOTIDE SEQUENCE [LARGE SCALE GENOMIC DNA]</scope>
    <source>
        <strain evidence="5">cv. Amiga</strain>
    </source>
</reference>